<keyword evidence="2" id="KW-1185">Reference proteome</keyword>
<protein>
    <submittedName>
        <fullName evidence="1">Uncharacterized protein</fullName>
    </submittedName>
</protein>
<comment type="caution">
    <text evidence="1">The sequence shown here is derived from an EMBL/GenBank/DDBJ whole genome shotgun (WGS) entry which is preliminary data.</text>
</comment>
<sequence>MPISVRRSGVGCLHRDRARWRKQYLTIFDRNFRRVNLPLQKDIATHTQIRDCP</sequence>
<evidence type="ECO:0000313" key="1">
    <source>
        <dbReference type="EMBL" id="MBE9041688.1"/>
    </source>
</evidence>
<proteinExistence type="predicted"/>
<evidence type="ECO:0000313" key="2">
    <source>
        <dbReference type="Proteomes" id="UP000621799"/>
    </source>
</evidence>
<gene>
    <name evidence="1" type="ORF">IQ235_12945</name>
</gene>
<organism evidence="1 2">
    <name type="scientific">Zarconia navalis LEGE 11467</name>
    <dbReference type="NCBI Taxonomy" id="1828826"/>
    <lineage>
        <taxon>Bacteria</taxon>
        <taxon>Bacillati</taxon>
        <taxon>Cyanobacteriota</taxon>
        <taxon>Cyanophyceae</taxon>
        <taxon>Oscillatoriophycideae</taxon>
        <taxon>Oscillatoriales</taxon>
        <taxon>Oscillatoriales incertae sedis</taxon>
        <taxon>Zarconia</taxon>
        <taxon>Zarconia navalis</taxon>
    </lineage>
</organism>
<dbReference type="RefSeq" id="WP_264321888.1">
    <property type="nucleotide sequence ID" value="NZ_JADEXN010000231.1"/>
</dbReference>
<dbReference type="Proteomes" id="UP000621799">
    <property type="component" value="Unassembled WGS sequence"/>
</dbReference>
<name>A0A928VYM7_9CYAN</name>
<reference evidence="1" key="1">
    <citation type="submission" date="2020-10" db="EMBL/GenBank/DDBJ databases">
        <authorList>
            <person name="Castelo-Branco R."/>
            <person name="Eusebio N."/>
            <person name="Adriana R."/>
            <person name="Vieira A."/>
            <person name="Brugerolle De Fraissinette N."/>
            <person name="Rezende De Castro R."/>
            <person name="Schneider M.P."/>
            <person name="Vasconcelos V."/>
            <person name="Leao P.N."/>
        </authorList>
    </citation>
    <scope>NUCLEOTIDE SEQUENCE</scope>
    <source>
        <strain evidence="1">LEGE 11467</strain>
    </source>
</reference>
<dbReference type="EMBL" id="JADEXN010000231">
    <property type="protein sequence ID" value="MBE9041688.1"/>
    <property type="molecule type" value="Genomic_DNA"/>
</dbReference>
<accession>A0A928VYM7</accession>
<dbReference type="AlphaFoldDB" id="A0A928VYM7"/>